<evidence type="ECO:0000313" key="13">
    <source>
        <dbReference type="Proteomes" id="UP000288071"/>
    </source>
</evidence>
<dbReference type="PROSITE" id="PS50109">
    <property type="entry name" value="HIS_KIN"/>
    <property type="match status" value="1"/>
</dbReference>
<evidence type="ECO:0000256" key="8">
    <source>
        <dbReference type="ARBA" id="ARBA00022777"/>
    </source>
</evidence>
<dbReference type="GO" id="GO:0000155">
    <property type="term" value="F:phosphorelay sensor kinase activity"/>
    <property type="evidence" value="ECO:0007669"/>
    <property type="project" value="InterPro"/>
</dbReference>
<keyword evidence="6" id="KW-0808">Transferase</keyword>
<dbReference type="InterPro" id="IPR036890">
    <property type="entry name" value="HATPase_C_sf"/>
</dbReference>
<evidence type="ECO:0000256" key="4">
    <source>
        <dbReference type="ARBA" id="ARBA00022475"/>
    </source>
</evidence>
<dbReference type="Gene3D" id="1.10.287.130">
    <property type="match status" value="1"/>
</dbReference>
<keyword evidence="8 12" id="KW-0418">Kinase</keyword>
<dbReference type="InterPro" id="IPR003661">
    <property type="entry name" value="HisK_dim/P_dom"/>
</dbReference>
<dbReference type="InterPro" id="IPR050980">
    <property type="entry name" value="2C_sensor_his_kinase"/>
</dbReference>
<keyword evidence="10" id="KW-1133">Transmembrane helix</keyword>
<dbReference type="RefSeq" id="WP_128155365.1">
    <property type="nucleotide sequence ID" value="NZ_JBHSOM010000016.1"/>
</dbReference>
<comment type="catalytic activity">
    <reaction evidence="1">
        <text>ATP + protein L-histidine = ADP + protein N-phospho-L-histidine.</text>
        <dbReference type="EC" id="2.7.13.3"/>
    </reaction>
</comment>
<keyword evidence="9" id="KW-0067">ATP-binding</keyword>
<reference evidence="12 13" key="1">
    <citation type="submission" date="2019-01" db="EMBL/GenBank/DDBJ databases">
        <title>Sinorhodobacter populi sp. nov. isolated from the symptomatic bark tissue of Populus euramericana canker.</title>
        <authorList>
            <person name="Xu G."/>
        </authorList>
    </citation>
    <scope>NUCLEOTIDE SEQUENCE [LARGE SCALE GENOMIC DNA]</scope>
    <source>
        <strain evidence="12 13">CGMCC 1.12963</strain>
    </source>
</reference>
<evidence type="ECO:0000256" key="3">
    <source>
        <dbReference type="ARBA" id="ARBA00012438"/>
    </source>
</evidence>
<evidence type="ECO:0000259" key="11">
    <source>
        <dbReference type="PROSITE" id="PS50109"/>
    </source>
</evidence>
<dbReference type="InterPro" id="IPR005467">
    <property type="entry name" value="His_kinase_dom"/>
</dbReference>
<evidence type="ECO:0000313" key="12">
    <source>
        <dbReference type="EMBL" id="RWR54009.1"/>
    </source>
</evidence>
<proteinExistence type="predicted"/>
<feature type="transmembrane region" description="Helical" evidence="10">
    <location>
        <begin position="40"/>
        <end position="63"/>
    </location>
</feature>
<keyword evidence="10" id="KW-0472">Membrane</keyword>
<keyword evidence="13" id="KW-1185">Reference proteome</keyword>
<keyword evidence="4" id="KW-1003">Cell membrane</keyword>
<dbReference type="Proteomes" id="UP000288071">
    <property type="component" value="Unassembled WGS sequence"/>
</dbReference>
<keyword evidence="7" id="KW-0547">Nucleotide-binding</keyword>
<protein>
    <recommendedName>
        <fullName evidence="3">histidine kinase</fullName>
        <ecNumber evidence="3">2.7.13.3</ecNumber>
    </recommendedName>
</protein>
<dbReference type="InterPro" id="IPR003594">
    <property type="entry name" value="HATPase_dom"/>
</dbReference>
<sequence length="321" mass="33623">MNRRWRPSLAFVLGGALAGTLALSFTGLVALRYLGPVIGFRSAAAGLALAISAGTAGLGWLLLRLLLRPILALEAYAQAQETGAPAARPAHFGTRETAATAVRVITMAEALRDRELTIRAFTDHVTHELKTPVAAIRAATELLEDGGALGPEDARLLSEIDGARVQLESQLAALRSAAQAREVRHLGQSRLADLAADLGADFPDLKIETEGATLRLPLAAAGLGIVLAQLLRNAADHGAGRVTLAASAAETGPVLEITNDGLAIAAGNAARIFEPFFTTRRETGGTGMGLTVVRNLLNAHHAEITLCNGHPTRFRITFPPV</sequence>
<dbReference type="EC" id="2.7.13.3" evidence="3"/>
<dbReference type="GO" id="GO:0005886">
    <property type="term" value="C:plasma membrane"/>
    <property type="evidence" value="ECO:0007669"/>
    <property type="project" value="UniProtKB-SubCell"/>
</dbReference>
<dbReference type="InterPro" id="IPR004358">
    <property type="entry name" value="Sig_transdc_His_kin-like_C"/>
</dbReference>
<evidence type="ECO:0000256" key="5">
    <source>
        <dbReference type="ARBA" id="ARBA00022553"/>
    </source>
</evidence>
<feature type="domain" description="Histidine kinase" evidence="11">
    <location>
        <begin position="124"/>
        <end position="321"/>
    </location>
</feature>
<dbReference type="GO" id="GO:0005524">
    <property type="term" value="F:ATP binding"/>
    <property type="evidence" value="ECO:0007669"/>
    <property type="project" value="UniProtKB-KW"/>
</dbReference>
<dbReference type="SUPFAM" id="SSF55874">
    <property type="entry name" value="ATPase domain of HSP90 chaperone/DNA topoisomerase II/histidine kinase"/>
    <property type="match status" value="1"/>
</dbReference>
<name>A0A443LXN7_9RHOB</name>
<dbReference type="SMART" id="SM00387">
    <property type="entry name" value="HATPase_c"/>
    <property type="match status" value="1"/>
</dbReference>
<dbReference type="InterPro" id="IPR036097">
    <property type="entry name" value="HisK_dim/P_sf"/>
</dbReference>
<dbReference type="CDD" id="cd00082">
    <property type="entry name" value="HisKA"/>
    <property type="match status" value="1"/>
</dbReference>
<dbReference type="SMART" id="SM00388">
    <property type="entry name" value="HisKA"/>
    <property type="match status" value="1"/>
</dbReference>
<reference evidence="13" key="2">
    <citation type="submission" date="2019-01" db="EMBL/GenBank/DDBJ databases">
        <title>Sinorhodobacter populi sp. nov. isolated from the symptomatic bark tissue of Populus euramericana canker.</title>
        <authorList>
            <person name="Li Y."/>
        </authorList>
    </citation>
    <scope>NUCLEOTIDE SEQUENCE [LARGE SCALE GENOMIC DNA]</scope>
    <source>
        <strain evidence="13">CGMCC 1.12963</strain>
    </source>
</reference>
<keyword evidence="10" id="KW-0812">Transmembrane</keyword>
<dbReference type="AlphaFoldDB" id="A0A443LXN7"/>
<organism evidence="12 13">
    <name type="scientific">Paenirhodobacter huangdaonensis</name>
    <dbReference type="NCBI Taxonomy" id="2501515"/>
    <lineage>
        <taxon>Bacteria</taxon>
        <taxon>Pseudomonadati</taxon>
        <taxon>Pseudomonadota</taxon>
        <taxon>Alphaproteobacteria</taxon>
        <taxon>Rhodobacterales</taxon>
        <taxon>Rhodobacter group</taxon>
        <taxon>Paenirhodobacter</taxon>
    </lineage>
</organism>
<dbReference type="Pfam" id="PF02518">
    <property type="entry name" value="HATPase_c"/>
    <property type="match status" value="1"/>
</dbReference>
<comment type="subcellular location">
    <subcellularLocation>
        <location evidence="2">Cell membrane</location>
        <topology evidence="2">Multi-pass membrane protein</topology>
    </subcellularLocation>
</comment>
<evidence type="ECO:0000256" key="6">
    <source>
        <dbReference type="ARBA" id="ARBA00022679"/>
    </source>
</evidence>
<dbReference type="EMBL" id="SAVA01000002">
    <property type="protein sequence ID" value="RWR54009.1"/>
    <property type="molecule type" value="Genomic_DNA"/>
</dbReference>
<evidence type="ECO:0000256" key="10">
    <source>
        <dbReference type="SAM" id="Phobius"/>
    </source>
</evidence>
<dbReference type="Gene3D" id="3.30.565.10">
    <property type="entry name" value="Histidine kinase-like ATPase, C-terminal domain"/>
    <property type="match status" value="1"/>
</dbReference>
<gene>
    <name evidence="12" type="ORF">EOW66_05190</name>
</gene>
<evidence type="ECO:0000256" key="7">
    <source>
        <dbReference type="ARBA" id="ARBA00022741"/>
    </source>
</evidence>
<evidence type="ECO:0000256" key="2">
    <source>
        <dbReference type="ARBA" id="ARBA00004651"/>
    </source>
</evidence>
<dbReference type="PANTHER" id="PTHR44936:SF10">
    <property type="entry name" value="SENSOR PROTEIN RSTB"/>
    <property type="match status" value="1"/>
</dbReference>
<dbReference type="Pfam" id="PF00512">
    <property type="entry name" value="HisKA"/>
    <property type="match status" value="1"/>
</dbReference>
<dbReference type="SUPFAM" id="SSF47384">
    <property type="entry name" value="Homodimeric domain of signal transducing histidine kinase"/>
    <property type="match status" value="1"/>
</dbReference>
<accession>A0A443LXN7</accession>
<evidence type="ECO:0000256" key="1">
    <source>
        <dbReference type="ARBA" id="ARBA00000085"/>
    </source>
</evidence>
<evidence type="ECO:0000256" key="9">
    <source>
        <dbReference type="ARBA" id="ARBA00022840"/>
    </source>
</evidence>
<comment type="caution">
    <text evidence="12">The sequence shown here is derived from an EMBL/GenBank/DDBJ whole genome shotgun (WGS) entry which is preliminary data.</text>
</comment>
<dbReference type="PANTHER" id="PTHR44936">
    <property type="entry name" value="SENSOR PROTEIN CREC"/>
    <property type="match status" value="1"/>
</dbReference>
<dbReference type="PRINTS" id="PR00344">
    <property type="entry name" value="BCTRLSENSOR"/>
</dbReference>
<keyword evidence="5" id="KW-0597">Phosphoprotein</keyword>